<dbReference type="EMBL" id="CAICTM010001342">
    <property type="protein sequence ID" value="CAB9522815.1"/>
    <property type="molecule type" value="Genomic_DNA"/>
</dbReference>
<reference evidence="1" key="1">
    <citation type="submission" date="2020-06" db="EMBL/GenBank/DDBJ databases">
        <authorList>
            <consortium name="Plant Systems Biology data submission"/>
        </authorList>
    </citation>
    <scope>NUCLEOTIDE SEQUENCE</scope>
    <source>
        <strain evidence="1">D6</strain>
    </source>
</reference>
<proteinExistence type="predicted"/>
<accession>A0A9N8EQG3</accession>
<dbReference type="AlphaFoldDB" id="A0A9N8EQG3"/>
<comment type="caution">
    <text evidence="1">The sequence shown here is derived from an EMBL/GenBank/DDBJ whole genome shotgun (WGS) entry which is preliminary data.</text>
</comment>
<sequence length="518" mass="59163">MSYSDDGLTIANALTNHQVLAVSDGSLKLGLGTSAFVIEATNNPYRISGANQVPGPILPGDSHRCELAGLFAIVLTIHCVCTHHQISHGSARIACDNQQAIHLFDPEYIPDPNHRHFDLVSAILSYTRLTPIMWDAFHVKGHQDNKSTATQTLSRAAQLNIDMDRKAKQYWRHLFVHNHNPPSFDPASLPIHGEGWQLWQGDQKVINPSVNNLYSIIQDPISQNWWIRHNHIPPHLSTELDWSSSADATARLPLSKQKWALKSASANCGVGTTLVEWGYQQDAQCPRCGELESTAHVFRCRGEGANEIWTKGIHQLQVYLDNNMTNPRLSSLLVDCLSRWRNFQPISPDSFHPSTRELVQQQHLIGWQNLLEGLPTKLWRRIQHDYYSQQAIRRSSRRWIRGLLLKLHHLGYSMWKHRNDVKHKTIRPRHQRARLLLDQEIVTEYIKGTTQLLPGDHGMLRHNLATLIAKPPSFKTAWLLNITTARQRYQRIQQHDDSLCTISENTSLLLQWMRGIPP</sequence>
<name>A0A9N8EQG3_9STRA</name>
<evidence type="ECO:0000313" key="1">
    <source>
        <dbReference type="EMBL" id="CAB9522815.1"/>
    </source>
</evidence>
<dbReference type="Proteomes" id="UP001153069">
    <property type="component" value="Unassembled WGS sequence"/>
</dbReference>
<organism evidence="1 2">
    <name type="scientific">Seminavis robusta</name>
    <dbReference type="NCBI Taxonomy" id="568900"/>
    <lineage>
        <taxon>Eukaryota</taxon>
        <taxon>Sar</taxon>
        <taxon>Stramenopiles</taxon>
        <taxon>Ochrophyta</taxon>
        <taxon>Bacillariophyta</taxon>
        <taxon>Bacillariophyceae</taxon>
        <taxon>Bacillariophycidae</taxon>
        <taxon>Naviculales</taxon>
        <taxon>Naviculaceae</taxon>
        <taxon>Seminavis</taxon>
    </lineage>
</organism>
<gene>
    <name evidence="1" type="ORF">SEMRO_1344_G264710.1</name>
</gene>
<evidence type="ECO:0000313" key="2">
    <source>
        <dbReference type="Proteomes" id="UP001153069"/>
    </source>
</evidence>
<protein>
    <submittedName>
        <fullName evidence="1">Uncharacterized protein</fullName>
    </submittedName>
</protein>
<keyword evidence="2" id="KW-1185">Reference proteome</keyword>